<evidence type="ECO:0000256" key="5">
    <source>
        <dbReference type="ARBA" id="ARBA00022692"/>
    </source>
</evidence>
<organism evidence="11 12">
    <name type="scientific">Halospina denitrificans</name>
    <dbReference type="NCBI Taxonomy" id="332522"/>
    <lineage>
        <taxon>Bacteria</taxon>
        <taxon>Pseudomonadati</taxon>
        <taxon>Pseudomonadota</taxon>
        <taxon>Gammaproteobacteria</taxon>
        <taxon>Halospina</taxon>
    </lineage>
</organism>
<dbReference type="PANTHER" id="PTHR30071">
    <property type="entry name" value="HEME EXPORTER PROTEIN C"/>
    <property type="match status" value="1"/>
</dbReference>
<dbReference type="PANTHER" id="PTHR30071:SF1">
    <property type="entry name" value="CYTOCHROME B_B6 PROTEIN-RELATED"/>
    <property type="match status" value="1"/>
</dbReference>
<dbReference type="GO" id="GO:0020037">
    <property type="term" value="F:heme binding"/>
    <property type="evidence" value="ECO:0007669"/>
    <property type="project" value="InterPro"/>
</dbReference>
<keyword evidence="6 9" id="KW-0201">Cytochrome c-type biogenesis</keyword>
<comment type="similarity">
    <text evidence="3 9">Belongs to the CcmC/CycZ/HelC family.</text>
</comment>
<evidence type="ECO:0000313" key="12">
    <source>
        <dbReference type="Proteomes" id="UP000295830"/>
    </source>
</evidence>
<gene>
    <name evidence="9" type="primary">ccmC</name>
    <name evidence="11" type="ORF">DES49_2200</name>
</gene>
<dbReference type="Pfam" id="PF01578">
    <property type="entry name" value="Cytochrom_C_asm"/>
    <property type="match status" value="1"/>
</dbReference>
<dbReference type="OrthoDB" id="9778550at2"/>
<dbReference type="GO" id="GO:0005886">
    <property type="term" value="C:plasma membrane"/>
    <property type="evidence" value="ECO:0007669"/>
    <property type="project" value="UniProtKB-SubCell"/>
</dbReference>
<evidence type="ECO:0000256" key="7">
    <source>
        <dbReference type="ARBA" id="ARBA00022989"/>
    </source>
</evidence>
<protein>
    <recommendedName>
        <fullName evidence="4 9">Heme exporter protein C</fullName>
    </recommendedName>
    <alternativeName>
        <fullName evidence="9">Cytochrome c-type biogenesis protein</fullName>
    </alternativeName>
</protein>
<comment type="subcellular location">
    <subcellularLocation>
        <location evidence="9">Cell inner membrane</location>
    </subcellularLocation>
    <subcellularLocation>
        <location evidence="2">Membrane</location>
        <topology evidence="2">Multi-pass membrane protein</topology>
    </subcellularLocation>
</comment>
<feature type="domain" description="Cytochrome c assembly protein" evidence="10">
    <location>
        <begin position="12"/>
        <end position="184"/>
    </location>
</feature>
<keyword evidence="12" id="KW-1185">Reference proteome</keyword>
<evidence type="ECO:0000259" key="10">
    <source>
        <dbReference type="Pfam" id="PF01578"/>
    </source>
</evidence>
<sequence length="245" mass="27750">MWQWFHKLGSPKWFFGIAGRLIPWLGFGALILLGVGIVWGLLFAPADYQQGDSYRIIFIHVPSAYLGQSLYVAMAVAGAVGLIWRMKMADTFIAATAPVGAALTFVALFTGAVWGKPTWGTWWVWDARLTSMLLLFFLYLGVMALRRALEDPENRARASAILTLVGVVNIPIIKFSVEWWNTLHQPASIKMTEAPAMPASMWVPLLICAIGFHLLAGWLILMRMRNEILYRERRARWVRDWLLSQ</sequence>
<feature type="transmembrane region" description="Helical" evidence="9">
    <location>
        <begin position="127"/>
        <end position="146"/>
    </location>
</feature>
<dbReference type="PRINTS" id="PR01386">
    <property type="entry name" value="CCMCBIOGNSIS"/>
</dbReference>
<reference evidence="11 12" key="1">
    <citation type="submission" date="2019-03" db="EMBL/GenBank/DDBJ databases">
        <title>Genomic Encyclopedia of Type Strains, Phase IV (KMG-IV): sequencing the most valuable type-strain genomes for metagenomic binning, comparative biology and taxonomic classification.</title>
        <authorList>
            <person name="Goeker M."/>
        </authorList>
    </citation>
    <scope>NUCLEOTIDE SEQUENCE [LARGE SCALE GENOMIC DNA]</scope>
    <source>
        <strain evidence="11 12">DSM 15505</strain>
    </source>
</reference>
<dbReference type="EMBL" id="SOAX01000005">
    <property type="protein sequence ID" value="TDT39282.1"/>
    <property type="molecule type" value="Genomic_DNA"/>
</dbReference>
<feature type="transmembrane region" description="Helical" evidence="9">
    <location>
        <begin position="21"/>
        <end position="44"/>
    </location>
</feature>
<keyword evidence="9" id="KW-0997">Cell inner membrane</keyword>
<dbReference type="GO" id="GO:0015232">
    <property type="term" value="F:heme transmembrane transporter activity"/>
    <property type="evidence" value="ECO:0007669"/>
    <property type="project" value="InterPro"/>
</dbReference>
<keyword evidence="8 9" id="KW-0472">Membrane</keyword>
<dbReference type="RefSeq" id="WP_133736458.1">
    <property type="nucleotide sequence ID" value="NZ_SOAX01000005.1"/>
</dbReference>
<evidence type="ECO:0000313" key="11">
    <source>
        <dbReference type="EMBL" id="TDT39282.1"/>
    </source>
</evidence>
<dbReference type="NCBIfam" id="TIGR01191">
    <property type="entry name" value="ccmC"/>
    <property type="match status" value="1"/>
</dbReference>
<evidence type="ECO:0000256" key="9">
    <source>
        <dbReference type="RuleBase" id="RU364092"/>
    </source>
</evidence>
<evidence type="ECO:0000256" key="4">
    <source>
        <dbReference type="ARBA" id="ARBA00016463"/>
    </source>
</evidence>
<keyword evidence="5 9" id="KW-0812">Transmembrane</keyword>
<comment type="caution">
    <text evidence="11">The sequence shown here is derived from an EMBL/GenBank/DDBJ whole genome shotgun (WGS) entry which is preliminary data.</text>
</comment>
<evidence type="ECO:0000256" key="6">
    <source>
        <dbReference type="ARBA" id="ARBA00022748"/>
    </source>
</evidence>
<comment type="function">
    <text evidence="1 9">Required for the export of heme to the periplasm for the biogenesis of c-type cytochromes.</text>
</comment>
<dbReference type="InterPro" id="IPR003557">
    <property type="entry name" value="Cyt_c_biogenesis_CcmC"/>
</dbReference>
<dbReference type="GO" id="GO:0017004">
    <property type="term" value="P:cytochrome complex assembly"/>
    <property type="evidence" value="ECO:0007669"/>
    <property type="project" value="UniProtKB-KW"/>
</dbReference>
<evidence type="ECO:0000256" key="1">
    <source>
        <dbReference type="ARBA" id="ARBA00002442"/>
    </source>
</evidence>
<feature type="transmembrane region" description="Helical" evidence="9">
    <location>
        <begin position="201"/>
        <end position="221"/>
    </location>
</feature>
<keyword evidence="9" id="KW-0813">Transport</keyword>
<evidence type="ECO:0000256" key="8">
    <source>
        <dbReference type="ARBA" id="ARBA00023136"/>
    </source>
</evidence>
<feature type="transmembrane region" description="Helical" evidence="9">
    <location>
        <begin position="158"/>
        <end position="181"/>
    </location>
</feature>
<dbReference type="InterPro" id="IPR002541">
    <property type="entry name" value="Cyt_c_assembly"/>
</dbReference>
<dbReference type="InterPro" id="IPR045062">
    <property type="entry name" value="Cyt_c_biogenesis_CcsA/CcmC"/>
</dbReference>
<keyword evidence="9" id="KW-1003">Cell membrane</keyword>
<dbReference type="AlphaFoldDB" id="A0A4R7JMK6"/>
<proteinExistence type="inferred from homology"/>
<evidence type="ECO:0000256" key="3">
    <source>
        <dbReference type="ARBA" id="ARBA00005840"/>
    </source>
</evidence>
<name>A0A4R7JMK6_9GAMM</name>
<feature type="transmembrane region" description="Helical" evidence="9">
    <location>
        <begin position="91"/>
        <end position="115"/>
    </location>
</feature>
<feature type="transmembrane region" description="Helical" evidence="9">
    <location>
        <begin position="64"/>
        <end position="84"/>
    </location>
</feature>
<accession>A0A4R7JMK6</accession>
<evidence type="ECO:0000256" key="2">
    <source>
        <dbReference type="ARBA" id="ARBA00004141"/>
    </source>
</evidence>
<dbReference type="Proteomes" id="UP000295830">
    <property type="component" value="Unassembled WGS sequence"/>
</dbReference>
<keyword evidence="7 9" id="KW-1133">Transmembrane helix</keyword>